<evidence type="ECO:0000256" key="1">
    <source>
        <dbReference type="PROSITE-ProRule" id="PRU00339"/>
    </source>
</evidence>
<dbReference type="InterPro" id="IPR011990">
    <property type="entry name" value="TPR-like_helical_dom_sf"/>
</dbReference>
<keyword evidence="3" id="KW-1185">Reference proteome</keyword>
<reference evidence="2 3" key="1">
    <citation type="submission" date="2023-07" db="EMBL/GenBank/DDBJ databases">
        <title>Genomic Encyclopedia of Type Strains, Phase IV (KMG-IV): sequencing the most valuable type-strain genomes for metagenomic binning, comparative biology and taxonomic classification.</title>
        <authorList>
            <person name="Goeker M."/>
        </authorList>
    </citation>
    <scope>NUCLEOTIDE SEQUENCE [LARGE SCALE GENOMIC DNA]</scope>
    <source>
        <strain evidence="2 3">DSM 46876</strain>
    </source>
</reference>
<dbReference type="AlphaFoldDB" id="A0AAJ1TCZ1"/>
<dbReference type="InterPro" id="IPR019734">
    <property type="entry name" value="TPR_rpt"/>
</dbReference>
<dbReference type="SUPFAM" id="SSF48452">
    <property type="entry name" value="TPR-like"/>
    <property type="match status" value="2"/>
</dbReference>
<feature type="repeat" description="TPR" evidence="1">
    <location>
        <begin position="299"/>
        <end position="332"/>
    </location>
</feature>
<gene>
    <name evidence="2" type="ORF">J2Z48_000782</name>
</gene>
<keyword evidence="1" id="KW-0802">TPR repeat</keyword>
<dbReference type="Proteomes" id="UP001238450">
    <property type="component" value="Unassembled WGS sequence"/>
</dbReference>
<evidence type="ECO:0000313" key="3">
    <source>
        <dbReference type="Proteomes" id="UP001238450"/>
    </source>
</evidence>
<dbReference type="Pfam" id="PF13181">
    <property type="entry name" value="TPR_8"/>
    <property type="match status" value="1"/>
</dbReference>
<dbReference type="Pfam" id="PF13424">
    <property type="entry name" value="TPR_12"/>
    <property type="match status" value="1"/>
</dbReference>
<dbReference type="EMBL" id="JAUSUV010000003">
    <property type="protein sequence ID" value="MDQ0416615.1"/>
    <property type="molecule type" value="Genomic_DNA"/>
</dbReference>
<feature type="repeat" description="TPR" evidence="1">
    <location>
        <begin position="219"/>
        <end position="252"/>
    </location>
</feature>
<comment type="caution">
    <text evidence="2">The sequence shown here is derived from an EMBL/GenBank/DDBJ whole genome shotgun (WGS) entry which is preliminary data.</text>
</comment>
<name>A0AAJ1TCZ1_9BACL</name>
<dbReference type="SMART" id="SM00028">
    <property type="entry name" value="TPR"/>
    <property type="match status" value="5"/>
</dbReference>
<dbReference type="PANTHER" id="PTHR12558">
    <property type="entry name" value="CELL DIVISION CYCLE 16,23,27"/>
    <property type="match status" value="1"/>
</dbReference>
<dbReference type="PROSITE" id="PS50005">
    <property type="entry name" value="TPR"/>
    <property type="match status" value="4"/>
</dbReference>
<dbReference type="RefSeq" id="WP_307251231.1">
    <property type="nucleotide sequence ID" value="NZ_JAUSUV010000003.1"/>
</dbReference>
<organism evidence="2 3">
    <name type="scientific">Croceifilum oryzae</name>
    <dbReference type="NCBI Taxonomy" id="1553429"/>
    <lineage>
        <taxon>Bacteria</taxon>
        <taxon>Bacillati</taxon>
        <taxon>Bacillota</taxon>
        <taxon>Bacilli</taxon>
        <taxon>Bacillales</taxon>
        <taxon>Thermoactinomycetaceae</taxon>
        <taxon>Croceifilum</taxon>
    </lineage>
</organism>
<feature type="repeat" description="TPR" evidence="1">
    <location>
        <begin position="55"/>
        <end position="88"/>
    </location>
</feature>
<evidence type="ECO:0000313" key="2">
    <source>
        <dbReference type="EMBL" id="MDQ0416615.1"/>
    </source>
</evidence>
<sequence>MYKLLASGNPYAEITEEELAFELITIEHTLDRVDPDEGFERLKLLDLSKGHPLMSNVLYLKGKYHSKNKNWEQALICFNKAIEIEKSYSAPRSNNISSICYQELGRIAMYENDLRTALQYTQKGLNSFVEGGERKYCLYFLLVSKVIYLRNLNRVEEALVTLNELNSQRENIESTSVLLNMADMQADLLNRTERYEEATHFALKGIELARIESNFERLFDLWTVLGASYMSLKKWTQAERCFLEALKLKDNIKREYLAVTTYKQIGELYTILDKKDEALDNLKKAVKLGKETNDALRTCEALISLGDFHAKYEDFKKAKTKYNQALLLAEKHAFSSQEDVLVIKMVACSTTLGSDIAMFSDRLISIVQRLTGRSDSDMFALSSQIMSTKGYVADPPET</sequence>
<protein>
    <submittedName>
        <fullName evidence="2">Tetratricopeptide (TPR) repeat protein</fullName>
    </submittedName>
</protein>
<proteinExistence type="predicted"/>
<dbReference type="Gene3D" id="1.25.40.10">
    <property type="entry name" value="Tetratricopeptide repeat domain"/>
    <property type="match status" value="2"/>
</dbReference>
<feature type="repeat" description="TPR" evidence="1">
    <location>
        <begin position="259"/>
        <end position="292"/>
    </location>
</feature>
<accession>A0AAJ1TCZ1</accession>
<dbReference type="PANTHER" id="PTHR12558:SF13">
    <property type="entry name" value="CELL DIVISION CYCLE PROTEIN 27 HOMOLOG"/>
    <property type="match status" value="1"/>
</dbReference>